<protein>
    <submittedName>
        <fullName evidence="2">Uncharacterized protein</fullName>
    </submittedName>
</protein>
<dbReference type="Proteomes" id="UP001648503">
    <property type="component" value="Unassembled WGS sequence"/>
</dbReference>
<dbReference type="EMBL" id="JAFCIX010000436">
    <property type="protein sequence ID" value="KAH6590158.1"/>
    <property type="molecule type" value="Genomic_DNA"/>
</dbReference>
<evidence type="ECO:0000313" key="2">
    <source>
        <dbReference type="EMBL" id="KAH6590158.1"/>
    </source>
</evidence>
<reference evidence="2 3" key="1">
    <citation type="submission" date="2021-02" db="EMBL/GenBank/DDBJ databases">
        <title>Variation within the Batrachochytrium salamandrivorans European outbreak.</title>
        <authorList>
            <person name="Kelly M."/>
            <person name="Pasmans F."/>
            <person name="Shea T.P."/>
            <person name="Munoz J.F."/>
            <person name="Carranza S."/>
            <person name="Cuomo C.A."/>
            <person name="Martel A."/>
        </authorList>
    </citation>
    <scope>NUCLEOTIDE SEQUENCE [LARGE SCALE GENOMIC DNA]</scope>
    <source>
        <strain evidence="2 3">AMFP18/2</strain>
    </source>
</reference>
<feature type="coiled-coil region" evidence="1">
    <location>
        <begin position="91"/>
        <end position="118"/>
    </location>
</feature>
<sequence>MFPVSKAAVLKALCIPLCPLAPRRSVVALRSQSAYQSTTAVSSPIEASSAGRPLTWTQQYSRPLSAFLLFTSLAFLTLENIRLQLEHNVMEEDQLAEIAGLTTKRQKLREQLILAQQQQPNP</sequence>
<keyword evidence="1" id="KW-0175">Coiled coil</keyword>
<evidence type="ECO:0000256" key="1">
    <source>
        <dbReference type="SAM" id="Coils"/>
    </source>
</evidence>
<keyword evidence="3" id="KW-1185">Reference proteome</keyword>
<comment type="caution">
    <text evidence="2">The sequence shown here is derived from an EMBL/GenBank/DDBJ whole genome shotgun (WGS) entry which is preliminary data.</text>
</comment>
<organism evidence="2 3">
    <name type="scientific">Batrachochytrium salamandrivorans</name>
    <dbReference type="NCBI Taxonomy" id="1357716"/>
    <lineage>
        <taxon>Eukaryota</taxon>
        <taxon>Fungi</taxon>
        <taxon>Fungi incertae sedis</taxon>
        <taxon>Chytridiomycota</taxon>
        <taxon>Chytridiomycota incertae sedis</taxon>
        <taxon>Chytridiomycetes</taxon>
        <taxon>Rhizophydiales</taxon>
        <taxon>Rhizophydiales incertae sedis</taxon>
        <taxon>Batrachochytrium</taxon>
    </lineage>
</organism>
<name>A0ABQ8F0X9_9FUNG</name>
<accession>A0ABQ8F0X9</accession>
<proteinExistence type="predicted"/>
<gene>
    <name evidence="2" type="ORF">BASA50_009571</name>
</gene>
<evidence type="ECO:0000313" key="3">
    <source>
        <dbReference type="Proteomes" id="UP001648503"/>
    </source>
</evidence>